<dbReference type="PROSITE" id="PS50866">
    <property type="entry name" value="GOLD"/>
    <property type="match status" value="1"/>
</dbReference>
<evidence type="ECO:0000256" key="2">
    <source>
        <dbReference type="ARBA" id="ARBA00007104"/>
    </source>
</evidence>
<dbReference type="Pfam" id="PF01105">
    <property type="entry name" value="EMP24_GP25L"/>
    <property type="match status" value="1"/>
</dbReference>
<dbReference type="Proteomes" id="UP000694865">
    <property type="component" value="Unplaced"/>
</dbReference>
<organism evidence="11 12">
    <name type="scientific">Saccoglossus kowalevskii</name>
    <name type="common">Acorn worm</name>
    <dbReference type="NCBI Taxonomy" id="10224"/>
    <lineage>
        <taxon>Eukaryota</taxon>
        <taxon>Metazoa</taxon>
        <taxon>Hemichordata</taxon>
        <taxon>Enteropneusta</taxon>
        <taxon>Harrimaniidae</taxon>
        <taxon>Saccoglossus</taxon>
    </lineage>
</organism>
<evidence type="ECO:0000313" key="11">
    <source>
        <dbReference type="Proteomes" id="UP000694865"/>
    </source>
</evidence>
<sequence>MCSIRVFYIYLTLVVPWALAQSHVKQEGAPIQSHSSRPYENIAFTVLIPARSEECFYQDIPAETSIMIEYEVLQYGLGRKTHVIDFTVMIYDEKLETIKQKPKGTFKAKTTEEGVLSLCFDNEFSVLSHKRLYLSLMIFKRGQWIKNIEMNREKLKIEKQKLGEMVTEMSSSTKSLAEKLYTIGENMDTSIMQQQYRRQIMKKDMFIVTSNMSYIQNWSIAQCVIIISASIVQAYFVRNLFNVKNVKLCGRLDVLRGILAVLRGRPGVLLGILDALRGRPGVLPGILDVLRGRPGVLPGILGVLRRRSSVLRGMLIVLRGIPLKLPEIHHTLRRRH</sequence>
<evidence type="ECO:0000256" key="4">
    <source>
        <dbReference type="ARBA" id="ARBA00022729"/>
    </source>
</evidence>
<gene>
    <name evidence="12" type="primary">LOC100366413</name>
</gene>
<dbReference type="RefSeq" id="XP_006819950.1">
    <property type="nucleotide sequence ID" value="XM_006819887.1"/>
</dbReference>
<accession>A0ABM0MIV9</accession>
<evidence type="ECO:0000256" key="3">
    <source>
        <dbReference type="ARBA" id="ARBA00022692"/>
    </source>
</evidence>
<dbReference type="GeneID" id="100366413"/>
<evidence type="ECO:0000256" key="1">
    <source>
        <dbReference type="ARBA" id="ARBA00004479"/>
    </source>
</evidence>
<evidence type="ECO:0000256" key="5">
    <source>
        <dbReference type="ARBA" id="ARBA00022989"/>
    </source>
</evidence>
<evidence type="ECO:0000256" key="6">
    <source>
        <dbReference type="ARBA" id="ARBA00023136"/>
    </source>
</evidence>
<feature type="signal peptide" evidence="9">
    <location>
        <begin position="1"/>
        <end position="20"/>
    </location>
</feature>
<evidence type="ECO:0000256" key="8">
    <source>
        <dbReference type="SAM" id="Phobius"/>
    </source>
</evidence>
<reference evidence="12" key="1">
    <citation type="submission" date="2025-08" db="UniProtKB">
        <authorList>
            <consortium name="RefSeq"/>
        </authorList>
    </citation>
    <scope>IDENTIFICATION</scope>
    <source>
        <tissue evidence="12">Testes</tissue>
    </source>
</reference>
<dbReference type="InterPro" id="IPR036598">
    <property type="entry name" value="GOLD_dom_sf"/>
</dbReference>
<keyword evidence="11" id="KW-1185">Reference proteome</keyword>
<evidence type="ECO:0000256" key="9">
    <source>
        <dbReference type="SAM" id="SignalP"/>
    </source>
</evidence>
<keyword evidence="3 8" id="KW-0812">Transmembrane</keyword>
<evidence type="ECO:0000313" key="12">
    <source>
        <dbReference type="RefSeq" id="XP_006819950.1"/>
    </source>
</evidence>
<proteinExistence type="inferred from homology"/>
<feature type="domain" description="GOLD" evidence="10">
    <location>
        <begin position="53"/>
        <end position="138"/>
    </location>
</feature>
<protein>
    <submittedName>
        <fullName evidence="12">Transmembrane emp24 domain-containing protein 5-like</fullName>
    </submittedName>
</protein>
<keyword evidence="6 8" id="KW-0472">Membrane</keyword>
<keyword evidence="5 8" id="KW-1133">Transmembrane helix</keyword>
<feature type="chain" id="PRO_5046217090" evidence="9">
    <location>
        <begin position="21"/>
        <end position="336"/>
    </location>
</feature>
<dbReference type="InterPro" id="IPR015720">
    <property type="entry name" value="Emp24-like"/>
</dbReference>
<dbReference type="PANTHER" id="PTHR22811">
    <property type="entry name" value="TRANSMEMBRANE EMP24 DOMAIN-CONTAINING PROTEIN"/>
    <property type="match status" value="1"/>
</dbReference>
<evidence type="ECO:0000256" key="7">
    <source>
        <dbReference type="ARBA" id="ARBA00037847"/>
    </source>
</evidence>
<dbReference type="InterPro" id="IPR009038">
    <property type="entry name" value="GOLD_dom"/>
</dbReference>
<feature type="non-terminal residue" evidence="12">
    <location>
        <position position="336"/>
    </location>
</feature>
<name>A0ABM0MIV9_SACKO</name>
<comment type="similarity">
    <text evidence="2">Belongs to the EMP24/GP25L family.</text>
</comment>
<dbReference type="SUPFAM" id="SSF101576">
    <property type="entry name" value="Supernatant protein factor (SPF), C-terminal domain"/>
    <property type="match status" value="1"/>
</dbReference>
<feature type="transmembrane region" description="Helical" evidence="8">
    <location>
        <begin position="218"/>
        <end position="237"/>
    </location>
</feature>
<dbReference type="SMART" id="SM01190">
    <property type="entry name" value="EMP24_GP25L"/>
    <property type="match status" value="1"/>
</dbReference>
<comment type="subcellular location">
    <subcellularLocation>
        <location evidence="7">Endomembrane system</location>
        <topology evidence="7">Single-pass membrane protein</topology>
    </subcellularLocation>
    <subcellularLocation>
        <location evidence="1">Membrane</location>
        <topology evidence="1">Single-pass type I membrane protein</topology>
    </subcellularLocation>
</comment>
<keyword evidence="4 9" id="KW-0732">Signal</keyword>
<evidence type="ECO:0000259" key="10">
    <source>
        <dbReference type="PROSITE" id="PS50866"/>
    </source>
</evidence>